<evidence type="ECO:0000259" key="7">
    <source>
        <dbReference type="PROSITE" id="PS51184"/>
    </source>
</evidence>
<evidence type="ECO:0000313" key="9">
    <source>
        <dbReference type="Proteomes" id="UP001165065"/>
    </source>
</evidence>
<feature type="domain" description="JmjC" evidence="7">
    <location>
        <begin position="175"/>
        <end position="338"/>
    </location>
</feature>
<dbReference type="SUPFAM" id="SSF51197">
    <property type="entry name" value="Clavaminate synthase-like"/>
    <property type="match status" value="1"/>
</dbReference>
<evidence type="ECO:0000256" key="5">
    <source>
        <dbReference type="ARBA" id="ARBA00023004"/>
    </source>
</evidence>
<evidence type="ECO:0000256" key="1">
    <source>
        <dbReference type="ARBA" id="ARBA00001954"/>
    </source>
</evidence>
<evidence type="ECO:0000256" key="3">
    <source>
        <dbReference type="ARBA" id="ARBA00022723"/>
    </source>
</evidence>
<protein>
    <recommendedName>
        <fullName evidence="7">JmjC domain-containing protein</fullName>
    </recommendedName>
</protein>
<dbReference type="PROSITE" id="PS51184">
    <property type="entry name" value="JMJC"/>
    <property type="match status" value="1"/>
</dbReference>
<evidence type="ECO:0000256" key="4">
    <source>
        <dbReference type="ARBA" id="ARBA00023002"/>
    </source>
</evidence>
<keyword evidence="5" id="KW-0408">Iron</keyword>
<dbReference type="GO" id="GO:0016491">
    <property type="term" value="F:oxidoreductase activity"/>
    <property type="evidence" value="ECO:0007669"/>
    <property type="project" value="UniProtKB-KW"/>
</dbReference>
<evidence type="ECO:0000313" key="8">
    <source>
        <dbReference type="EMBL" id="GMI25784.1"/>
    </source>
</evidence>
<reference evidence="9" key="1">
    <citation type="journal article" date="2023" name="Commun. Biol.">
        <title>Genome analysis of Parmales, the sister group of diatoms, reveals the evolutionary specialization of diatoms from phago-mixotrophs to photoautotrophs.</title>
        <authorList>
            <person name="Ban H."/>
            <person name="Sato S."/>
            <person name="Yoshikawa S."/>
            <person name="Yamada K."/>
            <person name="Nakamura Y."/>
            <person name="Ichinomiya M."/>
            <person name="Sato N."/>
            <person name="Blanc-Mathieu R."/>
            <person name="Endo H."/>
            <person name="Kuwata A."/>
            <person name="Ogata H."/>
        </authorList>
    </citation>
    <scope>NUCLEOTIDE SEQUENCE [LARGE SCALE GENOMIC DNA]</scope>
</reference>
<gene>
    <name evidence="8" type="ORF">TrCOL_g5326</name>
</gene>
<evidence type="ECO:0000256" key="6">
    <source>
        <dbReference type="ARBA" id="ARBA00023242"/>
    </source>
</evidence>
<keyword evidence="4" id="KW-0560">Oxidoreductase</keyword>
<keyword evidence="3" id="KW-0479">Metal-binding</keyword>
<dbReference type="EMBL" id="BRYA01000616">
    <property type="protein sequence ID" value="GMI25784.1"/>
    <property type="molecule type" value="Genomic_DNA"/>
</dbReference>
<dbReference type="Gene3D" id="2.60.120.10">
    <property type="entry name" value="Jelly Rolls"/>
    <property type="match status" value="1"/>
</dbReference>
<dbReference type="SMART" id="SM00558">
    <property type="entry name" value="JmjC"/>
    <property type="match status" value="1"/>
</dbReference>
<comment type="subcellular location">
    <subcellularLocation>
        <location evidence="2">Nucleus</location>
    </subcellularLocation>
</comment>
<keyword evidence="9" id="KW-1185">Reference proteome</keyword>
<dbReference type="Pfam" id="PF13621">
    <property type="entry name" value="Cupin_8"/>
    <property type="match status" value="1"/>
</dbReference>
<comment type="cofactor">
    <cofactor evidence="1">
        <name>Fe(2+)</name>
        <dbReference type="ChEBI" id="CHEBI:29033"/>
    </cofactor>
</comment>
<proteinExistence type="predicted"/>
<dbReference type="InterPro" id="IPR003347">
    <property type="entry name" value="JmjC_dom"/>
</dbReference>
<evidence type="ECO:0000256" key="2">
    <source>
        <dbReference type="ARBA" id="ARBA00004123"/>
    </source>
</evidence>
<dbReference type="Proteomes" id="UP001165065">
    <property type="component" value="Unassembled WGS sequence"/>
</dbReference>
<dbReference type="InterPro" id="IPR014710">
    <property type="entry name" value="RmlC-like_jellyroll"/>
</dbReference>
<keyword evidence="6" id="KW-0539">Nucleus</keyword>
<accession>A0A9W7L3H0</accession>
<sequence length="505" mass="55806">MLLLAAITVAHAMNEITPHTAFEDLVTVSEGTIPTRHLGAALGSSGSPSQNGEREMRANDFLQELASVRRPVVLTGLGINGKNYDLERLESWTMDNVRWSKGGEKTVFAIRTPKSGEEGRDGVLRTEGWHDVSPTTRVLTPEADGSNMLHGVEMKRFVESDGGGEGGLMYWTADLWSTSGDLVRRVESWWRDFIVRDDIGMDDVPEEVHVPMVWLSHRGVTAQTHYDKSHNYFVQLYGEKKIKLFAPSYGRFMYSYPSLHAGRKQSMIGMRDYLDLAKFPNSTDLVAYEVTLKAGEALYIPPYWWHYISTGEDSAAMSVSVVSPSWEEAWLAKAMHHPMPLGMLQDSKVGRKLGIQAVLVQVISRLESLGSPEIFSNWVYNDRWANLYPDLAPKLGGECFVGAEASEAAAIMKKTEENEDLMRGLIDAAKEVAGIVGDDMVLQGIRTTFMADYIESLAAWAVGGDGEEVGRFIVDCLRVENAEVEYNGKPVMVEGDVLGGGGGEL</sequence>
<dbReference type="PANTHER" id="PTHR12461:SF106">
    <property type="entry name" value="BIFUNCTIONAL PEPTIDASE AND ARGINYL-HYDROXYLASE JMJD5"/>
    <property type="match status" value="1"/>
</dbReference>
<dbReference type="GO" id="GO:0005634">
    <property type="term" value="C:nucleus"/>
    <property type="evidence" value="ECO:0007669"/>
    <property type="project" value="UniProtKB-SubCell"/>
</dbReference>
<dbReference type="AlphaFoldDB" id="A0A9W7L3H0"/>
<dbReference type="InterPro" id="IPR041667">
    <property type="entry name" value="Cupin_8"/>
</dbReference>
<organism evidence="8 9">
    <name type="scientific">Triparma columacea</name>
    <dbReference type="NCBI Taxonomy" id="722753"/>
    <lineage>
        <taxon>Eukaryota</taxon>
        <taxon>Sar</taxon>
        <taxon>Stramenopiles</taxon>
        <taxon>Ochrophyta</taxon>
        <taxon>Bolidophyceae</taxon>
        <taxon>Parmales</taxon>
        <taxon>Triparmaceae</taxon>
        <taxon>Triparma</taxon>
    </lineage>
</organism>
<comment type="caution">
    <text evidence="8">The sequence shown here is derived from an EMBL/GenBank/DDBJ whole genome shotgun (WGS) entry which is preliminary data.</text>
</comment>
<dbReference type="OrthoDB" id="415358at2759"/>
<name>A0A9W7L3H0_9STRA</name>
<dbReference type="GO" id="GO:0046872">
    <property type="term" value="F:metal ion binding"/>
    <property type="evidence" value="ECO:0007669"/>
    <property type="project" value="UniProtKB-KW"/>
</dbReference>
<dbReference type="PANTHER" id="PTHR12461">
    <property type="entry name" value="HYPOXIA-INDUCIBLE FACTOR 1 ALPHA INHIBITOR-RELATED"/>
    <property type="match status" value="1"/>
</dbReference>